<dbReference type="PANTHER" id="PTHR10799">
    <property type="entry name" value="SNF2/RAD54 HELICASE FAMILY"/>
    <property type="match status" value="1"/>
</dbReference>
<dbReference type="InterPro" id="IPR027417">
    <property type="entry name" value="P-loop_NTPase"/>
</dbReference>
<dbReference type="Pfam" id="PF00271">
    <property type="entry name" value="Helicase_C"/>
    <property type="match status" value="1"/>
</dbReference>
<dbReference type="PROSITE" id="PS51194">
    <property type="entry name" value="HELICASE_CTER"/>
    <property type="match status" value="1"/>
</dbReference>
<keyword evidence="1" id="KW-0378">Hydrolase</keyword>
<dbReference type="Proteomes" id="UP000559598">
    <property type="component" value="Unassembled WGS sequence"/>
</dbReference>
<dbReference type="SMART" id="SM00490">
    <property type="entry name" value="HELICc"/>
    <property type="match status" value="1"/>
</dbReference>
<dbReference type="InterPro" id="IPR000330">
    <property type="entry name" value="SNF2_N"/>
</dbReference>
<dbReference type="Gene3D" id="3.40.50.300">
    <property type="entry name" value="P-loop containing nucleotide triphosphate hydrolases"/>
    <property type="match status" value="1"/>
</dbReference>
<dbReference type="GO" id="GO:0016787">
    <property type="term" value="F:hydrolase activity"/>
    <property type="evidence" value="ECO:0007669"/>
    <property type="project" value="UniProtKB-KW"/>
</dbReference>
<name>A0A840DNB4_9BACL</name>
<sequence>MFFFKKKQKEMRAILTPTEDGIHLSFQVQDGKTVCDVHLPLSKEDIETYYRYNGFQQYVAWEELFDAGLLVDSILPYDHYYELLRDEQGRETLRTLSLPIEETEVDGQLLLQSLPQEAQLTLRLFDKSGRNLDRIGRPIGAFYCVKDELYLLPEKVYHLKKALSQSYESGYQKVGICQQLAKEAGIQLEHFLENETYHVVDQYDLDIKVHSHDYIELVPVGRNELETMYLNQPLLEKGFKNGEKRERFVRTPRVHEDLVHLSQKRHIFGEEVPLFFENPAAVLPEHEYLIDLEKFSDRVKGIIPIERVRPTFHESNGLKWFDETSGMQVPYDVEFLKELMLKHPYQQYVEYNGKWIYLDPTLRRKLLELPQDVDEPLKRHFMLDIKDNEEELEYKVDIAKQEIFYDYSIPNGLNATLFAHQVEGFRWLCSLAEQWRGGLLADDMGLGKTIQVITFLLHQKSKSKLSPTLLVLPIALIENWIEEINKFAPELMNKLYVHKGGQRIKSAELISQFDIVITSYDTLKIDQLLLGKIKFQAIICDEAQNIKSHTSQRSRAIRAMQAQFRLAMTGTPVENSLDELWAIMDFVQPGALGSLKEFRAKFVETMDYDGLLKALQPYYLRRTKQQILDDRLPKKYVTEPFYVEASPIQQDIASSMLATKEMGHIAILNMLMRLRQLYGHPGAIISQYENLSYKEVPKLKQTIEIIEKIKEKNEKVIIFTEFRKLHFILKRLFMSMYGISVPVIDGDTPNRQEVVRRFNQLPGFGIMILSPKAAGVGLTITSANHVIHYTRWWNPAIENQATDRVYRIGQQKDVYVYHIITTDKKNFPNGTVEELMHELLESKRDLAENVIVPFNVSEIQQKIVEQMVS</sequence>
<dbReference type="Gene3D" id="3.40.50.10810">
    <property type="entry name" value="Tandem AAA-ATPase domain"/>
    <property type="match status" value="1"/>
</dbReference>
<evidence type="ECO:0000313" key="5">
    <source>
        <dbReference type="Proteomes" id="UP000559598"/>
    </source>
</evidence>
<comment type="caution">
    <text evidence="4">The sequence shown here is derived from an EMBL/GenBank/DDBJ whole genome shotgun (WGS) entry which is preliminary data.</text>
</comment>
<dbReference type="InterPro" id="IPR038718">
    <property type="entry name" value="SNF2-like_sf"/>
</dbReference>
<dbReference type="Pfam" id="PF00176">
    <property type="entry name" value="SNF2-rel_dom"/>
    <property type="match status" value="1"/>
</dbReference>
<dbReference type="SMART" id="SM00487">
    <property type="entry name" value="DEXDc"/>
    <property type="match status" value="1"/>
</dbReference>
<dbReference type="InterPro" id="IPR049730">
    <property type="entry name" value="SNF2/RAD54-like_C"/>
</dbReference>
<dbReference type="CDD" id="cd18793">
    <property type="entry name" value="SF2_C_SNF"/>
    <property type="match status" value="1"/>
</dbReference>
<evidence type="ECO:0000256" key="1">
    <source>
        <dbReference type="ARBA" id="ARBA00022801"/>
    </source>
</evidence>
<keyword evidence="5" id="KW-1185">Reference proteome</keyword>
<dbReference type="GO" id="GO:0004386">
    <property type="term" value="F:helicase activity"/>
    <property type="evidence" value="ECO:0007669"/>
    <property type="project" value="UniProtKB-KW"/>
</dbReference>
<dbReference type="InterPro" id="IPR014001">
    <property type="entry name" value="Helicase_ATP-bd"/>
</dbReference>
<feature type="domain" description="Helicase ATP-binding" evidence="2">
    <location>
        <begin position="429"/>
        <end position="590"/>
    </location>
</feature>
<feature type="domain" description="Helicase C-terminal" evidence="3">
    <location>
        <begin position="698"/>
        <end position="851"/>
    </location>
</feature>
<keyword evidence="4" id="KW-0347">Helicase</keyword>
<gene>
    <name evidence="4" type="ORF">GGR02_002217</name>
</gene>
<organism evidence="4 5">
    <name type="scientific">Anoxybacteroides voinovskiense</name>
    <dbReference type="NCBI Taxonomy" id="230470"/>
    <lineage>
        <taxon>Bacteria</taxon>
        <taxon>Bacillati</taxon>
        <taxon>Bacillota</taxon>
        <taxon>Bacilli</taxon>
        <taxon>Bacillales</taxon>
        <taxon>Anoxybacillaceae</taxon>
        <taxon>Anoxybacteroides</taxon>
    </lineage>
</organism>
<dbReference type="EMBL" id="JACIDE010000015">
    <property type="protein sequence ID" value="MBB4074450.1"/>
    <property type="molecule type" value="Genomic_DNA"/>
</dbReference>
<keyword evidence="4" id="KW-0067">ATP-binding</keyword>
<protein>
    <submittedName>
        <fullName evidence="4">SNF2 family DNA or RNA helicase</fullName>
    </submittedName>
</protein>
<evidence type="ECO:0000313" key="4">
    <source>
        <dbReference type="EMBL" id="MBB4074450.1"/>
    </source>
</evidence>
<dbReference type="AlphaFoldDB" id="A0A840DNB4"/>
<reference evidence="4 5" key="1">
    <citation type="submission" date="2020-08" db="EMBL/GenBank/DDBJ databases">
        <title>Genomic Encyclopedia of Type Strains, Phase IV (KMG-IV): sequencing the most valuable type-strain genomes for metagenomic binning, comparative biology and taxonomic classification.</title>
        <authorList>
            <person name="Goeker M."/>
        </authorList>
    </citation>
    <scope>NUCLEOTIDE SEQUENCE [LARGE SCALE GENOMIC DNA]</scope>
    <source>
        <strain evidence="4 5">DSM 17075</strain>
    </source>
</reference>
<dbReference type="GO" id="GO:0005524">
    <property type="term" value="F:ATP binding"/>
    <property type="evidence" value="ECO:0007669"/>
    <property type="project" value="InterPro"/>
</dbReference>
<keyword evidence="4" id="KW-0547">Nucleotide-binding</keyword>
<dbReference type="PROSITE" id="PS51192">
    <property type="entry name" value="HELICASE_ATP_BIND_1"/>
    <property type="match status" value="1"/>
</dbReference>
<dbReference type="RefSeq" id="WP_183184765.1">
    <property type="nucleotide sequence ID" value="NZ_BMNP01000034.1"/>
</dbReference>
<evidence type="ECO:0000259" key="2">
    <source>
        <dbReference type="PROSITE" id="PS51192"/>
    </source>
</evidence>
<dbReference type="InterPro" id="IPR001650">
    <property type="entry name" value="Helicase_C-like"/>
</dbReference>
<proteinExistence type="predicted"/>
<evidence type="ECO:0000259" key="3">
    <source>
        <dbReference type="PROSITE" id="PS51194"/>
    </source>
</evidence>
<accession>A0A840DNB4</accession>
<dbReference type="SUPFAM" id="SSF52540">
    <property type="entry name" value="P-loop containing nucleoside triphosphate hydrolases"/>
    <property type="match status" value="2"/>
</dbReference>